<dbReference type="GO" id="GO:0004553">
    <property type="term" value="F:hydrolase activity, hydrolyzing O-glycosyl compounds"/>
    <property type="evidence" value="ECO:0007669"/>
    <property type="project" value="InterPro"/>
</dbReference>
<dbReference type="InterPro" id="IPR016828">
    <property type="entry name" value="Alpha-L-arabinofuranosidase"/>
</dbReference>
<dbReference type="InterPro" id="IPR006710">
    <property type="entry name" value="Glyco_hydro_43"/>
</dbReference>
<dbReference type="RefSeq" id="WP_123802754.1">
    <property type="nucleotide sequence ID" value="NZ_RMVG01000022.1"/>
</dbReference>
<dbReference type="PANTHER" id="PTHR43817">
    <property type="entry name" value="GLYCOSYL HYDROLASE"/>
    <property type="match status" value="1"/>
</dbReference>
<evidence type="ECO:0000256" key="3">
    <source>
        <dbReference type="ARBA" id="ARBA00022801"/>
    </source>
</evidence>
<proteinExistence type="inferred from homology"/>
<dbReference type="GO" id="GO:0005975">
    <property type="term" value="P:carbohydrate metabolic process"/>
    <property type="evidence" value="ECO:0007669"/>
    <property type="project" value="InterPro"/>
</dbReference>
<dbReference type="OrthoDB" id="177947at2"/>
<dbReference type="Proteomes" id="UP000281332">
    <property type="component" value="Unassembled WGS sequence"/>
</dbReference>
<comment type="similarity">
    <text evidence="1 5">Belongs to the glycosyl hydrolase 43 family.</text>
</comment>
<name>A0A3N4NDP6_9GAMM</name>
<protein>
    <submittedName>
        <fullName evidence="6">Alpha-N-arabinofuranosidase</fullName>
    </submittedName>
</protein>
<keyword evidence="2" id="KW-0732">Signal</keyword>
<sequence>MKNWPNPFIKERADPFILLHEQRYYFMGSVPDYDCLELRSASTLLGLRKATPIVVWRKPDSGPCSELIWAPEMHRVGDRWVIYFSAAPSREMVNDLFQHRMFALICDGDNPLTDPWRECHQIATPLDTFSLDGTYCFHQGRHFYLWAQQIPDIEGNTCLLMAELSEPWTLKGEPLLLSRPELAWEKGGGTGVNEAPTTLFHDDRFFVAYSAAVTDEHYAMGLLWADKDADPLKAENWMKVDHAVLSTNVENQQFGPGHSCFTADGQGRDVLIYHTRNHAGMAGDAKYDPSRHTRLKYFSWREDGMPDFGQPKAENH</sequence>
<evidence type="ECO:0000313" key="7">
    <source>
        <dbReference type="Proteomes" id="UP000281332"/>
    </source>
</evidence>
<evidence type="ECO:0000256" key="4">
    <source>
        <dbReference type="ARBA" id="ARBA00023295"/>
    </source>
</evidence>
<comment type="caution">
    <text evidence="6">The sequence shown here is derived from an EMBL/GenBank/DDBJ whole genome shotgun (WGS) entry which is preliminary data.</text>
</comment>
<organism evidence="6 7">
    <name type="scientific">Candidatus Pantoea deserta</name>
    <dbReference type="NCBI Taxonomy" id="1869313"/>
    <lineage>
        <taxon>Bacteria</taxon>
        <taxon>Pseudomonadati</taxon>
        <taxon>Pseudomonadota</taxon>
        <taxon>Gammaproteobacteria</taxon>
        <taxon>Enterobacterales</taxon>
        <taxon>Erwiniaceae</taxon>
        <taxon>Pantoea</taxon>
    </lineage>
</organism>
<evidence type="ECO:0000313" key="6">
    <source>
        <dbReference type="EMBL" id="RPD94522.1"/>
    </source>
</evidence>
<dbReference type="EMBL" id="RMVG01000022">
    <property type="protein sequence ID" value="RPD94522.1"/>
    <property type="molecule type" value="Genomic_DNA"/>
</dbReference>
<keyword evidence="3 5" id="KW-0378">Hydrolase</keyword>
<evidence type="ECO:0000256" key="2">
    <source>
        <dbReference type="ARBA" id="ARBA00022729"/>
    </source>
</evidence>
<evidence type="ECO:0000256" key="1">
    <source>
        <dbReference type="ARBA" id="ARBA00009865"/>
    </source>
</evidence>
<evidence type="ECO:0000256" key="5">
    <source>
        <dbReference type="RuleBase" id="RU361187"/>
    </source>
</evidence>
<reference evidence="6 7" key="1">
    <citation type="submission" date="2018-11" db="EMBL/GenBank/DDBJ databases">
        <title>Whole genome sequencing of Pantoea sp. RIT388.</title>
        <authorList>
            <person name="Gan H.M."/>
            <person name="Hudson A.O."/>
        </authorList>
    </citation>
    <scope>NUCLEOTIDE SEQUENCE [LARGE SCALE GENOMIC DNA]</scope>
    <source>
        <strain evidence="6 7">RIT388</strain>
    </source>
</reference>
<dbReference type="InterPro" id="IPR023296">
    <property type="entry name" value="Glyco_hydro_beta-prop_sf"/>
</dbReference>
<dbReference type="SUPFAM" id="SSF75005">
    <property type="entry name" value="Arabinanase/levansucrase/invertase"/>
    <property type="match status" value="1"/>
</dbReference>
<keyword evidence="7" id="KW-1185">Reference proteome</keyword>
<dbReference type="Pfam" id="PF04616">
    <property type="entry name" value="Glyco_hydro_43"/>
    <property type="match status" value="1"/>
</dbReference>
<dbReference type="Gene3D" id="2.115.10.20">
    <property type="entry name" value="Glycosyl hydrolase domain, family 43"/>
    <property type="match status" value="1"/>
</dbReference>
<accession>A0A3N4NDP6</accession>
<gene>
    <name evidence="6" type="ORF">BBB56_20500</name>
</gene>
<keyword evidence="4 5" id="KW-0326">Glycosidase</keyword>
<dbReference type="PANTHER" id="PTHR43817:SF1">
    <property type="entry name" value="HYDROLASE, FAMILY 43, PUTATIVE (AFU_ORTHOLOGUE AFUA_3G01660)-RELATED"/>
    <property type="match status" value="1"/>
</dbReference>
<dbReference type="AlphaFoldDB" id="A0A3N4NDP6"/>
<dbReference type="PIRSF" id="PIRSF025414">
    <property type="entry name" value="Alpha-L-arabinofuranosidase"/>
    <property type="match status" value="1"/>
</dbReference>